<proteinExistence type="predicted"/>
<dbReference type="Proteomes" id="UP000499080">
    <property type="component" value="Unassembled WGS sequence"/>
</dbReference>
<comment type="caution">
    <text evidence="1">The sequence shown here is derived from an EMBL/GenBank/DDBJ whole genome shotgun (WGS) entry which is preliminary data.</text>
</comment>
<evidence type="ECO:0000313" key="1">
    <source>
        <dbReference type="EMBL" id="GBM02924.1"/>
    </source>
</evidence>
<reference evidence="1 2" key="1">
    <citation type="journal article" date="2019" name="Sci. Rep.">
        <title>Orb-weaving spider Araneus ventricosus genome elucidates the spidroin gene catalogue.</title>
        <authorList>
            <person name="Kono N."/>
            <person name="Nakamura H."/>
            <person name="Ohtoshi R."/>
            <person name="Moran D.A.P."/>
            <person name="Shinohara A."/>
            <person name="Yoshida Y."/>
            <person name="Fujiwara M."/>
            <person name="Mori M."/>
            <person name="Tomita M."/>
            <person name="Arakawa K."/>
        </authorList>
    </citation>
    <scope>NUCLEOTIDE SEQUENCE [LARGE SCALE GENOMIC DNA]</scope>
</reference>
<sequence length="97" mass="11334">MCSSLHLPARVSVYTPKNPIIHRHVTDYNLTSEREILMYGTNLLKETPSDRKHFVPKAQRIYAALGPHSRFRRSARMRRSTLRCVKLKRTYAVLVLN</sequence>
<dbReference type="EMBL" id="BGPR01000185">
    <property type="protein sequence ID" value="GBM02924.1"/>
    <property type="molecule type" value="Genomic_DNA"/>
</dbReference>
<protein>
    <submittedName>
        <fullName evidence="1">Uncharacterized protein</fullName>
    </submittedName>
</protein>
<accession>A0A4Y2CG46</accession>
<organism evidence="1 2">
    <name type="scientific">Araneus ventricosus</name>
    <name type="common">Orbweaver spider</name>
    <name type="synonym">Epeira ventricosa</name>
    <dbReference type="NCBI Taxonomy" id="182803"/>
    <lineage>
        <taxon>Eukaryota</taxon>
        <taxon>Metazoa</taxon>
        <taxon>Ecdysozoa</taxon>
        <taxon>Arthropoda</taxon>
        <taxon>Chelicerata</taxon>
        <taxon>Arachnida</taxon>
        <taxon>Araneae</taxon>
        <taxon>Araneomorphae</taxon>
        <taxon>Entelegynae</taxon>
        <taxon>Araneoidea</taxon>
        <taxon>Araneidae</taxon>
        <taxon>Araneus</taxon>
    </lineage>
</organism>
<gene>
    <name evidence="1" type="ORF">AVEN_269845_1</name>
</gene>
<keyword evidence="2" id="KW-1185">Reference proteome</keyword>
<dbReference type="AlphaFoldDB" id="A0A4Y2CG46"/>
<evidence type="ECO:0000313" key="2">
    <source>
        <dbReference type="Proteomes" id="UP000499080"/>
    </source>
</evidence>
<name>A0A4Y2CG46_ARAVE</name>